<dbReference type="EMBL" id="JBHSDV010000002">
    <property type="protein sequence ID" value="MFC4387975.1"/>
    <property type="molecule type" value="Genomic_DNA"/>
</dbReference>
<sequence>MNRKLPKKYSILFFIAISLTILIRVYSVVTDGKNLFSIYSLDILILLIILIVNVIVFMFSKSNSEES</sequence>
<evidence type="ECO:0000313" key="3">
    <source>
        <dbReference type="Proteomes" id="UP001595880"/>
    </source>
</evidence>
<keyword evidence="3" id="KW-1185">Reference proteome</keyword>
<dbReference type="RefSeq" id="WP_390198659.1">
    <property type="nucleotide sequence ID" value="NZ_JBHSDV010000002.1"/>
</dbReference>
<proteinExistence type="predicted"/>
<keyword evidence="1" id="KW-1133">Transmembrane helix</keyword>
<comment type="caution">
    <text evidence="2">The sequence shown here is derived from an EMBL/GenBank/DDBJ whole genome shotgun (WGS) entry which is preliminary data.</text>
</comment>
<keyword evidence="1" id="KW-0472">Membrane</keyword>
<keyword evidence="1" id="KW-0812">Transmembrane</keyword>
<gene>
    <name evidence="2" type="ORF">ACFOZ1_09150</name>
</gene>
<accession>A0ABV8VVG4</accession>
<evidence type="ECO:0000313" key="2">
    <source>
        <dbReference type="EMBL" id="MFC4387975.1"/>
    </source>
</evidence>
<name>A0ABV8VVG4_9BACI</name>
<evidence type="ECO:0000256" key="1">
    <source>
        <dbReference type="SAM" id="Phobius"/>
    </source>
</evidence>
<protein>
    <submittedName>
        <fullName evidence="2">Uncharacterized protein</fullName>
    </submittedName>
</protein>
<reference evidence="3" key="1">
    <citation type="journal article" date="2019" name="Int. J. Syst. Evol. Microbiol.">
        <title>The Global Catalogue of Microorganisms (GCM) 10K type strain sequencing project: providing services to taxonomists for standard genome sequencing and annotation.</title>
        <authorList>
            <consortium name="The Broad Institute Genomics Platform"/>
            <consortium name="The Broad Institute Genome Sequencing Center for Infectious Disease"/>
            <person name="Wu L."/>
            <person name="Ma J."/>
        </authorList>
    </citation>
    <scope>NUCLEOTIDE SEQUENCE [LARGE SCALE GENOMIC DNA]</scope>
    <source>
        <strain evidence="3">KACC 14058</strain>
    </source>
</reference>
<dbReference type="Proteomes" id="UP001595880">
    <property type="component" value="Unassembled WGS sequence"/>
</dbReference>
<feature type="transmembrane region" description="Helical" evidence="1">
    <location>
        <begin position="37"/>
        <end position="59"/>
    </location>
</feature>
<organism evidence="2 3">
    <name type="scientific">Gracilibacillus marinus</name>
    <dbReference type="NCBI Taxonomy" id="630535"/>
    <lineage>
        <taxon>Bacteria</taxon>
        <taxon>Bacillati</taxon>
        <taxon>Bacillota</taxon>
        <taxon>Bacilli</taxon>
        <taxon>Bacillales</taxon>
        <taxon>Bacillaceae</taxon>
        <taxon>Gracilibacillus</taxon>
    </lineage>
</organism>